<comment type="caution">
    <text evidence="3">The sequence shown here is derived from an EMBL/GenBank/DDBJ whole genome shotgun (WGS) entry which is preliminary data.</text>
</comment>
<feature type="region of interest" description="Disordered" evidence="2">
    <location>
        <begin position="628"/>
        <end position="655"/>
    </location>
</feature>
<evidence type="ECO:0000313" key="3">
    <source>
        <dbReference type="EMBL" id="KAJ7946281.1"/>
    </source>
</evidence>
<dbReference type="InterPro" id="IPR043424">
    <property type="entry name" value="BLT-like"/>
</dbReference>
<dbReference type="EMBL" id="JARAOO010000013">
    <property type="protein sequence ID" value="KAJ7946281.1"/>
    <property type="molecule type" value="Genomic_DNA"/>
</dbReference>
<gene>
    <name evidence="3" type="ORF">O6P43_031238</name>
</gene>
<organism evidence="3 4">
    <name type="scientific">Quillaja saponaria</name>
    <name type="common">Soap bark tree</name>
    <dbReference type="NCBI Taxonomy" id="32244"/>
    <lineage>
        <taxon>Eukaryota</taxon>
        <taxon>Viridiplantae</taxon>
        <taxon>Streptophyta</taxon>
        <taxon>Embryophyta</taxon>
        <taxon>Tracheophyta</taxon>
        <taxon>Spermatophyta</taxon>
        <taxon>Magnoliopsida</taxon>
        <taxon>eudicotyledons</taxon>
        <taxon>Gunneridae</taxon>
        <taxon>Pentapetalae</taxon>
        <taxon>rosids</taxon>
        <taxon>fabids</taxon>
        <taxon>Fabales</taxon>
        <taxon>Quillajaceae</taxon>
        <taxon>Quillaja</taxon>
    </lineage>
</organism>
<dbReference type="PANTHER" id="PTHR31071:SF14">
    <property type="entry name" value="BZIP DOMAIN-CONTAINING PROTEIN"/>
    <property type="match status" value="1"/>
</dbReference>
<sequence>MPHGIHIRPNRMNVSGGSNCPANSRRRKVGNSSTTVVLPQNYEFHTTPLFQSKFDEKHSPISGISSSVNFQVGLCRTNVSARKLAARLWKLWFMEVSDGRGEALECGSFPRSESKGFCSELGSCMSFTKPSVEGKTKWDSVHCEESNEIIHVDTHKKLLDNYGKLLPDTAVSTLQAELVQAQICISKLKASRLSSQKKVKHFLQKLEEEKISWKSRERQKIRAAVHDLKDRLGRERKYRKKLEILNRKLINELADAKLSAKQSMQSYKEERKCRKLMEEVCNELARRVREDKVEVEELKRESVKFSEEMEEERKMLQMAVLLREEQVQMKLQDAKLALEDKYYQLNQLIKDLQSFLRPRSGELNMMDTRKVKLIQQAAQLVDFQDVEEFSCDPSKSGDVFSIFEEFRDGKANEREIERCFHPSPASHYSGINIINPDEDGLKDNPVLYQSNLYVDIIGLEDNGAWETVSNAVNQDSIFSLERNDPSVGMEHNENAGLEYPYTGVSEVCSVSSRQPTEKGSSISNLRSCPSNVKRPYVGVTSQYTRSGQSDLRCLDSVAAKSSAEVFSDKSNRRLPSNTTISSVRMTCPKKGSGDAGFRHCSAVAWRSSPDAMNPHITRGINGYVEWPRGIPKSKNSKSRAGSLKPQLHRILKQKT</sequence>
<keyword evidence="4" id="KW-1185">Reference proteome</keyword>
<feature type="compositionally biased region" description="Polar residues" evidence="2">
    <location>
        <begin position="12"/>
        <end position="22"/>
    </location>
</feature>
<feature type="region of interest" description="Disordered" evidence="2">
    <location>
        <begin position="1"/>
        <end position="32"/>
    </location>
</feature>
<evidence type="ECO:0000256" key="1">
    <source>
        <dbReference type="SAM" id="Coils"/>
    </source>
</evidence>
<dbReference type="PANTHER" id="PTHR31071">
    <property type="entry name" value="GB|AAF24581.1"/>
    <property type="match status" value="1"/>
</dbReference>
<dbReference type="Proteomes" id="UP001163823">
    <property type="component" value="Chromosome 13"/>
</dbReference>
<feature type="coiled-coil region" evidence="1">
    <location>
        <begin position="239"/>
        <end position="315"/>
    </location>
</feature>
<dbReference type="AlphaFoldDB" id="A0AAD7KV03"/>
<name>A0AAD7KV03_QUISA</name>
<proteinExistence type="predicted"/>
<evidence type="ECO:0000256" key="2">
    <source>
        <dbReference type="SAM" id="MobiDB-lite"/>
    </source>
</evidence>
<feature type="compositionally biased region" description="Basic residues" evidence="2">
    <location>
        <begin position="646"/>
        <end position="655"/>
    </location>
</feature>
<protein>
    <submittedName>
        <fullName evidence="3">Actin cytoskeleton-regulatory complex pan-like protein</fullName>
    </submittedName>
</protein>
<dbReference type="KEGG" id="qsa:O6P43_031238"/>
<keyword evidence="1" id="KW-0175">Coiled coil</keyword>
<accession>A0AAD7KV03</accession>
<reference evidence="3" key="1">
    <citation type="journal article" date="2023" name="Science">
        <title>Elucidation of the pathway for biosynthesis of saponin adjuvants from the soapbark tree.</title>
        <authorList>
            <person name="Reed J."/>
            <person name="Orme A."/>
            <person name="El-Demerdash A."/>
            <person name="Owen C."/>
            <person name="Martin L.B.B."/>
            <person name="Misra R.C."/>
            <person name="Kikuchi S."/>
            <person name="Rejzek M."/>
            <person name="Martin A.C."/>
            <person name="Harkess A."/>
            <person name="Leebens-Mack J."/>
            <person name="Louveau T."/>
            <person name="Stephenson M.J."/>
            <person name="Osbourn A."/>
        </authorList>
    </citation>
    <scope>NUCLEOTIDE SEQUENCE</scope>
    <source>
        <strain evidence="3">S10</strain>
    </source>
</reference>
<evidence type="ECO:0000313" key="4">
    <source>
        <dbReference type="Proteomes" id="UP001163823"/>
    </source>
</evidence>